<name>A0A8C0TKU4_CANLF</name>
<evidence type="ECO:0000256" key="1">
    <source>
        <dbReference type="ARBA" id="ARBA00009312"/>
    </source>
</evidence>
<dbReference type="Proteomes" id="UP000694542">
    <property type="component" value="Chromosome 19"/>
</dbReference>
<evidence type="ECO:0000313" key="8">
    <source>
        <dbReference type="Proteomes" id="UP000694542"/>
    </source>
</evidence>
<evidence type="ECO:0000313" key="7">
    <source>
        <dbReference type="Ensembl" id="ENSCAFP00040036160.1"/>
    </source>
</evidence>
<dbReference type="AlphaFoldDB" id="A0A8C0TKU4"/>
<evidence type="ECO:0000256" key="4">
    <source>
        <dbReference type="ARBA" id="ARBA00035278"/>
    </source>
</evidence>
<keyword evidence="3" id="KW-0687">Ribonucleoprotein</keyword>
<proteinExistence type="inferred from homology"/>
<sequence>MKLNISFPATGYQKPIEMDDELKLHNFYEKRLATEAAADALGEERKGYVVRTSGGNYKQGFPMKQVNAGMLHPHPKTKPLYARGCRKGYVWGGGARRRKSRVSKSPVSTKLPRKPSNYPENL</sequence>
<dbReference type="GO" id="GO:1990904">
    <property type="term" value="C:ribonucleoprotein complex"/>
    <property type="evidence" value="ECO:0007669"/>
    <property type="project" value="UniProtKB-KW"/>
</dbReference>
<evidence type="ECO:0000256" key="5">
    <source>
        <dbReference type="ARBA" id="ARBA00035403"/>
    </source>
</evidence>
<dbReference type="SMART" id="SM01405">
    <property type="entry name" value="Ribosomal_S6e"/>
    <property type="match status" value="1"/>
</dbReference>
<organism evidence="7 8">
    <name type="scientific">Canis lupus familiaris</name>
    <name type="common">Dog</name>
    <name type="synonym">Canis familiaris</name>
    <dbReference type="NCBI Taxonomy" id="9615"/>
    <lineage>
        <taxon>Eukaryota</taxon>
        <taxon>Metazoa</taxon>
        <taxon>Chordata</taxon>
        <taxon>Craniata</taxon>
        <taxon>Vertebrata</taxon>
        <taxon>Euteleostomi</taxon>
        <taxon>Mammalia</taxon>
        <taxon>Eutheria</taxon>
        <taxon>Laurasiatheria</taxon>
        <taxon>Carnivora</taxon>
        <taxon>Caniformia</taxon>
        <taxon>Canidae</taxon>
        <taxon>Canis</taxon>
    </lineage>
</organism>
<dbReference type="PANTHER" id="PTHR11502">
    <property type="entry name" value="40S RIBOSOMAL PROTEIN S6"/>
    <property type="match status" value="1"/>
</dbReference>
<evidence type="ECO:0000256" key="3">
    <source>
        <dbReference type="ARBA" id="ARBA00023274"/>
    </source>
</evidence>
<comment type="similarity">
    <text evidence="1">Belongs to the eukaryotic ribosomal protein eS6 family.</text>
</comment>
<dbReference type="GO" id="GO:0003735">
    <property type="term" value="F:structural constituent of ribosome"/>
    <property type="evidence" value="ECO:0007669"/>
    <property type="project" value="InterPro"/>
</dbReference>
<accession>A0A8C0TKU4</accession>
<feature type="region of interest" description="Disordered" evidence="6">
    <location>
        <begin position="91"/>
        <end position="122"/>
    </location>
</feature>
<reference evidence="7" key="1">
    <citation type="submission" date="2018-10" db="EMBL/GenBank/DDBJ databases">
        <title>De novo assembly of a Great Dane genome.</title>
        <authorList>
            <person name="Kidd J.M."/>
            <person name="Pendleton A.L."/>
            <person name="Shen F."/>
            <person name="Emery S."/>
        </authorList>
    </citation>
    <scope>NUCLEOTIDE SEQUENCE [LARGE SCALE GENOMIC DNA]</scope>
    <source>
        <strain evidence="7">Great Dane</strain>
    </source>
</reference>
<dbReference type="GO" id="GO:0006412">
    <property type="term" value="P:translation"/>
    <property type="evidence" value="ECO:0007669"/>
    <property type="project" value="InterPro"/>
</dbReference>
<dbReference type="Ensembl" id="ENSCAFT00040041452.1">
    <property type="protein sequence ID" value="ENSCAFP00040036160.1"/>
    <property type="gene ID" value="ENSCAFG00040022317.1"/>
</dbReference>
<dbReference type="Pfam" id="PF01092">
    <property type="entry name" value="Ribosomal_S6e"/>
    <property type="match status" value="1"/>
</dbReference>
<dbReference type="GO" id="GO:0005840">
    <property type="term" value="C:ribosome"/>
    <property type="evidence" value="ECO:0007669"/>
    <property type="project" value="UniProtKB-KW"/>
</dbReference>
<reference evidence="7" key="2">
    <citation type="submission" date="2025-08" db="UniProtKB">
        <authorList>
            <consortium name="Ensembl"/>
        </authorList>
    </citation>
    <scope>IDENTIFICATION</scope>
</reference>
<dbReference type="InterPro" id="IPR001377">
    <property type="entry name" value="Ribosomal_eS6"/>
</dbReference>
<evidence type="ECO:0000256" key="6">
    <source>
        <dbReference type="SAM" id="MobiDB-lite"/>
    </source>
</evidence>
<keyword evidence="2" id="KW-0689">Ribosomal protein</keyword>
<protein>
    <recommendedName>
        <fullName evidence="4">Small ribosomal subunit protein eS6</fullName>
    </recommendedName>
    <alternativeName>
        <fullName evidence="5">40S ribosomal protein S6</fullName>
    </alternativeName>
</protein>
<evidence type="ECO:0000256" key="2">
    <source>
        <dbReference type="ARBA" id="ARBA00022980"/>
    </source>
</evidence>